<feature type="active site" evidence="3">
    <location>
        <position position="179"/>
    </location>
</feature>
<dbReference type="Pfam" id="PF03446">
    <property type="entry name" value="NAD_binding_2"/>
    <property type="match status" value="1"/>
</dbReference>
<dbReference type="SUPFAM" id="SSF48179">
    <property type="entry name" value="6-phosphogluconate dehydrogenase C-terminal domain-like"/>
    <property type="match status" value="1"/>
</dbReference>
<dbReference type="Gene3D" id="3.40.50.720">
    <property type="entry name" value="NAD(P)-binding Rossmann-like Domain"/>
    <property type="match status" value="1"/>
</dbReference>
<dbReference type="InterPro" id="IPR029154">
    <property type="entry name" value="HIBADH-like_NADP-bd"/>
</dbReference>
<keyword evidence="1" id="KW-0560">Oxidoreductase</keyword>
<evidence type="ECO:0000256" key="1">
    <source>
        <dbReference type="ARBA" id="ARBA00023002"/>
    </source>
</evidence>
<feature type="domain" description="6-phosphogluconate dehydrogenase NADP-binding" evidence="4">
    <location>
        <begin position="11"/>
        <end position="170"/>
    </location>
</feature>
<dbReference type="EMBL" id="JAMOIM010000009">
    <property type="protein sequence ID" value="MCW6509267.1"/>
    <property type="molecule type" value="Genomic_DNA"/>
</dbReference>
<evidence type="ECO:0000259" key="4">
    <source>
        <dbReference type="Pfam" id="PF03446"/>
    </source>
</evidence>
<dbReference type="InterPro" id="IPR051265">
    <property type="entry name" value="HIBADH-related_NP60_sf"/>
</dbReference>
<dbReference type="GO" id="GO:0050661">
    <property type="term" value="F:NADP binding"/>
    <property type="evidence" value="ECO:0007669"/>
    <property type="project" value="InterPro"/>
</dbReference>
<feature type="domain" description="3-hydroxyisobutyrate dehydrogenase-like NAD-binding" evidence="5">
    <location>
        <begin position="177"/>
        <end position="290"/>
    </location>
</feature>
<dbReference type="InterPro" id="IPR008927">
    <property type="entry name" value="6-PGluconate_DH-like_C_sf"/>
</dbReference>
<dbReference type="InterPro" id="IPR013328">
    <property type="entry name" value="6PGD_dom2"/>
</dbReference>
<dbReference type="SUPFAM" id="SSF51735">
    <property type="entry name" value="NAD(P)-binding Rossmann-fold domains"/>
    <property type="match status" value="1"/>
</dbReference>
<dbReference type="PANTHER" id="PTHR43580">
    <property type="entry name" value="OXIDOREDUCTASE GLYR1-RELATED"/>
    <property type="match status" value="1"/>
</dbReference>
<comment type="caution">
    <text evidence="6">The sequence shown here is derived from an EMBL/GenBank/DDBJ whole genome shotgun (WGS) entry which is preliminary data.</text>
</comment>
<dbReference type="InterPro" id="IPR015815">
    <property type="entry name" value="HIBADH-related"/>
</dbReference>
<keyword evidence="2" id="KW-0520">NAD</keyword>
<evidence type="ECO:0000256" key="2">
    <source>
        <dbReference type="ARBA" id="ARBA00023027"/>
    </source>
</evidence>
<dbReference type="AlphaFoldDB" id="A0AA41Z4S9"/>
<accession>A0AA41Z4S9</accession>
<dbReference type="RefSeq" id="WP_282585639.1">
    <property type="nucleotide sequence ID" value="NZ_JAMOIM010000009.1"/>
</dbReference>
<dbReference type="PIRSF" id="PIRSF000103">
    <property type="entry name" value="HIBADH"/>
    <property type="match status" value="1"/>
</dbReference>
<dbReference type="PANTHER" id="PTHR43580:SF2">
    <property type="entry name" value="CYTOKINE-LIKE NUCLEAR FACTOR N-PAC"/>
    <property type="match status" value="1"/>
</dbReference>
<dbReference type="Proteomes" id="UP001165667">
    <property type="component" value="Unassembled WGS sequence"/>
</dbReference>
<evidence type="ECO:0000256" key="3">
    <source>
        <dbReference type="PIRSR" id="PIRSR000103-1"/>
    </source>
</evidence>
<proteinExistence type="predicted"/>
<dbReference type="InterPro" id="IPR036291">
    <property type="entry name" value="NAD(P)-bd_dom_sf"/>
</dbReference>
<sequence length="311" mass="33010">MQTSAEAGQTRIGWIGIGKMGSPMVRSVLSAGYAVTISEPLLENRASALAAGARLAETIADLAASSDVIITTVANDSVLHDIIFGAGGLAQQLRPPQVLIDLSTVSPRLSQDIADVLEPCGVEYLRAPVSGSTATAQSAQLTVIVSGPKPAWQRVEPLLACFSTKQFWVGERDEARYLKLAINVLVGGTSALLGEALAVGQCSGLPLATIMDVICESAVASPVLNYKREAILADDFDPSFSVAQMVKDLELIGEVADGAALPLQMTDTVRRRFEAARRNGLGDKDYFVLVRDHIIRPAEAPRRSTRGRAKT</sequence>
<dbReference type="Gene3D" id="1.10.1040.10">
    <property type="entry name" value="N-(1-d-carboxylethyl)-l-norvaline Dehydrogenase, domain 2"/>
    <property type="match status" value="1"/>
</dbReference>
<organism evidence="6 7">
    <name type="scientific">Lichenifustis flavocetrariae</name>
    <dbReference type="NCBI Taxonomy" id="2949735"/>
    <lineage>
        <taxon>Bacteria</taxon>
        <taxon>Pseudomonadati</taxon>
        <taxon>Pseudomonadota</taxon>
        <taxon>Alphaproteobacteria</taxon>
        <taxon>Hyphomicrobiales</taxon>
        <taxon>Lichenihabitantaceae</taxon>
        <taxon>Lichenifustis</taxon>
    </lineage>
</organism>
<dbReference type="GO" id="GO:0051287">
    <property type="term" value="F:NAD binding"/>
    <property type="evidence" value="ECO:0007669"/>
    <property type="project" value="InterPro"/>
</dbReference>
<evidence type="ECO:0000259" key="5">
    <source>
        <dbReference type="Pfam" id="PF14833"/>
    </source>
</evidence>
<protein>
    <submittedName>
        <fullName evidence="6">NAD(P)-dependent oxidoreductase</fullName>
    </submittedName>
</protein>
<dbReference type="Pfam" id="PF14833">
    <property type="entry name" value="NAD_binding_11"/>
    <property type="match status" value="1"/>
</dbReference>
<dbReference type="GO" id="GO:0016491">
    <property type="term" value="F:oxidoreductase activity"/>
    <property type="evidence" value="ECO:0007669"/>
    <property type="project" value="UniProtKB-KW"/>
</dbReference>
<reference evidence="6" key="1">
    <citation type="submission" date="2022-05" db="EMBL/GenBank/DDBJ databases">
        <authorList>
            <person name="Pankratov T."/>
        </authorList>
    </citation>
    <scope>NUCLEOTIDE SEQUENCE</scope>
    <source>
        <strain evidence="6">BP6-180914</strain>
    </source>
</reference>
<evidence type="ECO:0000313" key="6">
    <source>
        <dbReference type="EMBL" id="MCW6509267.1"/>
    </source>
</evidence>
<keyword evidence="7" id="KW-1185">Reference proteome</keyword>
<gene>
    <name evidence="6" type="ORF">M8523_14680</name>
</gene>
<dbReference type="InterPro" id="IPR006115">
    <property type="entry name" value="6PGDH_NADP-bd"/>
</dbReference>
<name>A0AA41Z4S9_9HYPH</name>
<evidence type="ECO:0000313" key="7">
    <source>
        <dbReference type="Proteomes" id="UP001165667"/>
    </source>
</evidence>